<feature type="compositionally biased region" description="Polar residues" evidence="1">
    <location>
        <begin position="18"/>
        <end position="27"/>
    </location>
</feature>
<reference evidence="2" key="3">
    <citation type="submission" date="2023-05" db="EMBL/GenBank/DDBJ databases">
        <authorList>
            <person name="Smith C.H."/>
        </authorList>
    </citation>
    <scope>NUCLEOTIDE SEQUENCE</scope>
    <source>
        <strain evidence="2">CHS0354</strain>
        <tissue evidence="2">Mantle</tissue>
    </source>
</reference>
<keyword evidence="3" id="KW-1185">Reference proteome</keyword>
<accession>A0AAE0RRW1</accession>
<feature type="non-terminal residue" evidence="2">
    <location>
        <position position="67"/>
    </location>
</feature>
<protein>
    <submittedName>
        <fullName evidence="2">Uncharacterized protein</fullName>
    </submittedName>
</protein>
<feature type="non-terminal residue" evidence="2">
    <location>
        <position position="1"/>
    </location>
</feature>
<name>A0AAE0RRW1_9BIVA</name>
<evidence type="ECO:0000256" key="1">
    <source>
        <dbReference type="SAM" id="MobiDB-lite"/>
    </source>
</evidence>
<reference evidence="2" key="1">
    <citation type="journal article" date="2021" name="Genome Biol. Evol.">
        <title>A High-Quality Reference Genome for a Parasitic Bivalve with Doubly Uniparental Inheritance (Bivalvia: Unionida).</title>
        <authorList>
            <person name="Smith C.H."/>
        </authorList>
    </citation>
    <scope>NUCLEOTIDE SEQUENCE</scope>
    <source>
        <strain evidence="2">CHS0354</strain>
    </source>
</reference>
<proteinExistence type="predicted"/>
<feature type="compositionally biased region" description="Polar residues" evidence="1">
    <location>
        <begin position="57"/>
        <end position="67"/>
    </location>
</feature>
<dbReference type="AlphaFoldDB" id="A0AAE0RRW1"/>
<organism evidence="2 3">
    <name type="scientific">Potamilus streckersoni</name>
    <dbReference type="NCBI Taxonomy" id="2493646"/>
    <lineage>
        <taxon>Eukaryota</taxon>
        <taxon>Metazoa</taxon>
        <taxon>Spiralia</taxon>
        <taxon>Lophotrochozoa</taxon>
        <taxon>Mollusca</taxon>
        <taxon>Bivalvia</taxon>
        <taxon>Autobranchia</taxon>
        <taxon>Heteroconchia</taxon>
        <taxon>Palaeoheterodonta</taxon>
        <taxon>Unionida</taxon>
        <taxon>Unionoidea</taxon>
        <taxon>Unionidae</taxon>
        <taxon>Ambleminae</taxon>
        <taxon>Lampsilini</taxon>
        <taxon>Potamilus</taxon>
    </lineage>
</organism>
<evidence type="ECO:0000313" key="3">
    <source>
        <dbReference type="Proteomes" id="UP001195483"/>
    </source>
</evidence>
<comment type="caution">
    <text evidence="2">The sequence shown here is derived from an EMBL/GenBank/DDBJ whole genome shotgun (WGS) entry which is preliminary data.</text>
</comment>
<feature type="compositionally biased region" description="Basic and acidic residues" evidence="1">
    <location>
        <begin position="29"/>
        <end position="44"/>
    </location>
</feature>
<reference evidence="2" key="2">
    <citation type="journal article" date="2021" name="Genome Biol. Evol.">
        <title>Developing a high-quality reference genome for a parasitic bivalve with doubly uniparental inheritance (Bivalvia: Unionida).</title>
        <authorList>
            <person name="Smith C.H."/>
        </authorList>
    </citation>
    <scope>NUCLEOTIDE SEQUENCE</scope>
    <source>
        <strain evidence="2">CHS0354</strain>
        <tissue evidence="2">Mantle</tissue>
    </source>
</reference>
<gene>
    <name evidence="2" type="ORF">CHS0354_037410</name>
</gene>
<sequence length="67" mass="7340">RDVFNAYTSPREPASIRAQLQEQSSGGTAKEHNLSTKLNSKEYKSNSSGIATEIHDSNSSISNDKKQ</sequence>
<dbReference type="Proteomes" id="UP001195483">
    <property type="component" value="Unassembled WGS sequence"/>
</dbReference>
<evidence type="ECO:0000313" key="2">
    <source>
        <dbReference type="EMBL" id="KAK3578439.1"/>
    </source>
</evidence>
<dbReference type="EMBL" id="JAEAOA010002189">
    <property type="protein sequence ID" value="KAK3578439.1"/>
    <property type="molecule type" value="Genomic_DNA"/>
</dbReference>
<feature type="region of interest" description="Disordered" evidence="1">
    <location>
        <begin position="1"/>
        <end position="67"/>
    </location>
</feature>